<evidence type="ECO:0000313" key="1">
    <source>
        <dbReference type="EMBL" id="MBK1855042.1"/>
    </source>
</evidence>
<evidence type="ECO:0000313" key="2">
    <source>
        <dbReference type="Proteomes" id="UP000634206"/>
    </source>
</evidence>
<evidence type="ECO:0008006" key="3">
    <source>
        <dbReference type="Google" id="ProtNLM"/>
    </source>
</evidence>
<dbReference type="AlphaFoldDB" id="A0AAE2V866"/>
<accession>A0AAE2V866</accession>
<dbReference type="SUPFAM" id="SSF51445">
    <property type="entry name" value="(Trans)glycosidases"/>
    <property type="match status" value="1"/>
</dbReference>
<proteinExistence type="predicted"/>
<dbReference type="Gene3D" id="2.60.120.260">
    <property type="entry name" value="Galactose-binding domain-like"/>
    <property type="match status" value="1"/>
</dbReference>
<dbReference type="EMBL" id="JAENIG010000005">
    <property type="protein sequence ID" value="MBK1855042.1"/>
    <property type="molecule type" value="Genomic_DNA"/>
</dbReference>
<keyword evidence="2" id="KW-1185">Reference proteome</keyword>
<dbReference type="InterPro" id="IPR008979">
    <property type="entry name" value="Galactose-bd-like_sf"/>
</dbReference>
<name>A0AAE2V866_9BACT</name>
<organism evidence="1 2">
    <name type="scientific">Oceaniferula flava</name>
    <dbReference type="NCBI Taxonomy" id="2800421"/>
    <lineage>
        <taxon>Bacteria</taxon>
        <taxon>Pseudomonadati</taxon>
        <taxon>Verrucomicrobiota</taxon>
        <taxon>Verrucomicrobiia</taxon>
        <taxon>Verrucomicrobiales</taxon>
        <taxon>Verrucomicrobiaceae</taxon>
        <taxon>Oceaniferula</taxon>
    </lineage>
</organism>
<reference evidence="1" key="1">
    <citation type="submission" date="2021-01" db="EMBL/GenBank/DDBJ databases">
        <title>Modified the classification status of verrucomicrobia.</title>
        <authorList>
            <person name="Feng X."/>
        </authorList>
    </citation>
    <scope>NUCLEOTIDE SEQUENCE</scope>
    <source>
        <strain evidence="1">5K15</strain>
    </source>
</reference>
<comment type="caution">
    <text evidence="1">The sequence shown here is derived from an EMBL/GenBank/DDBJ whole genome shotgun (WGS) entry which is preliminary data.</text>
</comment>
<dbReference type="InterPro" id="IPR017853">
    <property type="entry name" value="GH"/>
</dbReference>
<protein>
    <recommendedName>
        <fullName evidence="3">F5/8 type C domain-containing protein</fullName>
    </recommendedName>
</protein>
<dbReference type="SUPFAM" id="SSF49785">
    <property type="entry name" value="Galactose-binding domain-like"/>
    <property type="match status" value="1"/>
</dbReference>
<dbReference type="Proteomes" id="UP000634206">
    <property type="component" value="Unassembled WGS sequence"/>
</dbReference>
<sequence>MSHPSFTHSASLGLRLIPGLSSIAALALSVVSSTALSASEIIPGATESTPSRSQYFSWINNTNEGATETQTLANLEFFKWMHDEYGMKLDIYAFDAGNIDGPRYYGSMDSDKFKKQFPRGFEPIYKLAKSFDCRLGIWLGPDGFGDTPEEEQARIDMLAGLCRDYEFALFKMDSVCTQLRPEKQDAFARLMTECRKYSPDLILLNHRLDLGKANPYATTFLWGGAETYIDVHMTNRSRTGTHNRVEAISRGLVPDLQRLTEDHGVCLSSCLDFWEDDLILQAFNRNLILSPEIYANPWFLKDDEFPLLARIYNLLHRYRDIMVKGIVLDEQRYGPLAVARGDANTRIITLRNLTWEPVIRKIKLDESVGFTSTGPVEVRRFHPNERILGTFNYGDEVEVEVLPFRSCLLLVDNQQTGGVGVIGSDYSVVRDVPGKDVIIKLRGEAGHTTPISLVGGGKTFKRATLDGEPLNNFTTGGAVTINFPGTLNPKSWHRKIGNPAVCAVPEDAETLYEVTCFAADNHPLEIRSLQRSGPSAIPQVQKARKEFLGQAIIQERGILQQYLFDDDPSTVYSLLRRKRRKPESRYLRLDLGELTNINRIVLETPQNAELKHASITKDTHAEVSADLKTWSPVQLVEDDGNFRIDINSDKPVRYLRSNLVPDKLVEIRGYEGDKQLARSQWKMSWLFTEFQSASKAWSLPFTMEAAPAGSYLAVACNGKHGRDGTWVALKVGDRYVGAPRRAPSFPVNPWENGVPRTESNVTYFIPVTPDMVGKKCEVVVLGLDPEHLDFTPEVWLTAYPIPLKEKTLILSE</sequence>
<gene>
    <name evidence="1" type="ORF">JIN83_08730</name>
</gene>
<dbReference type="RefSeq" id="WP_309489655.1">
    <property type="nucleotide sequence ID" value="NZ_JAENIG010000005.1"/>
</dbReference>